<evidence type="ECO:0000313" key="1">
    <source>
        <dbReference type="EMBL" id="MBU5484776.1"/>
    </source>
</evidence>
<organism evidence="1 2">
    <name type="scientific">Clostridium mobile</name>
    <dbReference type="NCBI Taxonomy" id="2841512"/>
    <lineage>
        <taxon>Bacteria</taxon>
        <taxon>Bacillati</taxon>
        <taxon>Bacillota</taxon>
        <taxon>Clostridia</taxon>
        <taxon>Eubacteriales</taxon>
        <taxon>Clostridiaceae</taxon>
        <taxon>Clostridium</taxon>
    </lineage>
</organism>
<evidence type="ECO:0000313" key="2">
    <source>
        <dbReference type="Proteomes" id="UP000726170"/>
    </source>
</evidence>
<keyword evidence="2" id="KW-1185">Reference proteome</keyword>
<proteinExistence type="predicted"/>
<dbReference type="RefSeq" id="WP_216439232.1">
    <property type="nucleotide sequence ID" value="NZ_JAHLQF010000002.1"/>
</dbReference>
<gene>
    <name evidence="1" type="ORF">KQI86_10560</name>
</gene>
<protein>
    <submittedName>
        <fullName evidence="1">Uncharacterized protein</fullName>
    </submittedName>
</protein>
<accession>A0ABS6EHU2</accession>
<reference evidence="1 2" key="1">
    <citation type="submission" date="2021-06" db="EMBL/GenBank/DDBJ databases">
        <authorList>
            <person name="Sun Q."/>
            <person name="Li D."/>
        </authorList>
    </citation>
    <scope>NUCLEOTIDE SEQUENCE [LARGE SCALE GENOMIC DNA]</scope>
    <source>
        <strain evidence="1 2">MSJ-11</strain>
    </source>
</reference>
<dbReference type="Proteomes" id="UP000726170">
    <property type="component" value="Unassembled WGS sequence"/>
</dbReference>
<name>A0ABS6EHU2_9CLOT</name>
<dbReference type="EMBL" id="JAHLQF010000002">
    <property type="protein sequence ID" value="MBU5484776.1"/>
    <property type="molecule type" value="Genomic_DNA"/>
</dbReference>
<comment type="caution">
    <text evidence="1">The sequence shown here is derived from an EMBL/GenBank/DDBJ whole genome shotgun (WGS) entry which is preliminary data.</text>
</comment>
<sequence length="151" mass="17861">MFEDAVLVKDILNGEVDKFGDIVDKYEKIIFILIYNLIGNNYDAMKICKEVFILAYEDLYKYNFNCKFFNWILKITIDKCNFYSRNNEVKSINILSTLDCKDRYIVALKSLKKDLTYEDISEILDINKNNIKERYRKTVSIYKSALKEAAL</sequence>